<dbReference type="InterPro" id="IPR013087">
    <property type="entry name" value="Znf_C2H2_type"/>
</dbReference>
<reference evidence="8" key="1">
    <citation type="submission" date="2024-03" db="EMBL/GenBank/DDBJ databases">
        <title>WGS assembly of Saponaria officinalis var. Norfolk2.</title>
        <authorList>
            <person name="Jenkins J."/>
            <person name="Shu S."/>
            <person name="Grimwood J."/>
            <person name="Barry K."/>
            <person name="Goodstein D."/>
            <person name="Schmutz J."/>
            <person name="Leebens-Mack J."/>
            <person name="Osbourn A."/>
        </authorList>
    </citation>
    <scope>NUCLEOTIDE SEQUENCE [LARGE SCALE GENOMIC DNA]</scope>
    <source>
        <strain evidence="8">JIC</strain>
    </source>
</reference>
<dbReference type="InterPro" id="IPR044246">
    <property type="entry name" value="ZFP3-like"/>
</dbReference>
<evidence type="ECO:0000256" key="3">
    <source>
        <dbReference type="ARBA" id="ARBA00022771"/>
    </source>
</evidence>
<dbReference type="EMBL" id="JBDFQZ010000005">
    <property type="protein sequence ID" value="KAK9724444.1"/>
    <property type="molecule type" value="Genomic_DNA"/>
</dbReference>
<dbReference type="GO" id="GO:0005634">
    <property type="term" value="C:nucleus"/>
    <property type="evidence" value="ECO:0007669"/>
    <property type="project" value="UniProtKB-SubCell"/>
</dbReference>
<keyword evidence="5" id="KW-0539">Nucleus</keyword>
<evidence type="ECO:0000313" key="9">
    <source>
        <dbReference type="Proteomes" id="UP001443914"/>
    </source>
</evidence>
<proteinExistence type="predicted"/>
<dbReference type="Proteomes" id="UP001443914">
    <property type="component" value="Unassembled WGS sequence"/>
</dbReference>
<dbReference type="PANTHER" id="PTHR47287:SF9">
    <property type="entry name" value="ZINC FINGER PROTEIN 4-LIKE"/>
    <property type="match status" value="1"/>
</dbReference>
<dbReference type="Pfam" id="PF13912">
    <property type="entry name" value="zf-C2H2_6"/>
    <property type="match status" value="1"/>
</dbReference>
<dbReference type="InterPro" id="IPR036236">
    <property type="entry name" value="Znf_C2H2_sf"/>
</dbReference>
<accession>A0AAW1KYF6</accession>
<dbReference type="PROSITE" id="PS00028">
    <property type="entry name" value="ZINC_FINGER_C2H2_1"/>
    <property type="match status" value="1"/>
</dbReference>
<dbReference type="AlphaFoldDB" id="A0AAW1KYF6"/>
<dbReference type="Gene3D" id="3.30.160.60">
    <property type="entry name" value="Classic Zinc Finger"/>
    <property type="match status" value="1"/>
</dbReference>
<evidence type="ECO:0000259" key="7">
    <source>
        <dbReference type="PROSITE" id="PS50157"/>
    </source>
</evidence>
<keyword evidence="2" id="KW-0479">Metal-binding</keyword>
<gene>
    <name evidence="8" type="ORF">RND81_05G072400</name>
</gene>
<sequence>MVAKSSSSSSSLCKKMKGVIIDDNYGSSTKNDVLDLKLSSFNQEKSSETNVVPVNELSLEQKPPSKVFKCNYCRGEFSTSQALGGHQNAHKQERARDKMRQATELAPSFNLYQPYSGTYNSVTYGISSYNFKRPPLGIITTNSTIHKPSYSWRSVHGYRYGYENRVIGPSRPIINPTHTSYDKMRSLRDDVTHSTTNNLNYLSRSLPEIDENLIIPKHTSMNEIKVDANGRDVHNKGESLYQLKHEDTSCLDLSLKL</sequence>
<evidence type="ECO:0000256" key="4">
    <source>
        <dbReference type="ARBA" id="ARBA00022833"/>
    </source>
</evidence>
<evidence type="ECO:0000256" key="5">
    <source>
        <dbReference type="ARBA" id="ARBA00023242"/>
    </source>
</evidence>
<evidence type="ECO:0000256" key="2">
    <source>
        <dbReference type="ARBA" id="ARBA00022723"/>
    </source>
</evidence>
<feature type="domain" description="C2H2-type" evidence="7">
    <location>
        <begin position="68"/>
        <end position="95"/>
    </location>
</feature>
<evidence type="ECO:0000313" key="8">
    <source>
        <dbReference type="EMBL" id="KAK9724444.1"/>
    </source>
</evidence>
<dbReference type="GO" id="GO:0009788">
    <property type="term" value="P:negative regulation of abscisic acid-activated signaling pathway"/>
    <property type="evidence" value="ECO:0007669"/>
    <property type="project" value="InterPro"/>
</dbReference>
<name>A0AAW1KYF6_SAPOF</name>
<comment type="caution">
    <text evidence="8">The sequence shown here is derived from an EMBL/GenBank/DDBJ whole genome shotgun (WGS) entry which is preliminary data.</text>
</comment>
<keyword evidence="3 6" id="KW-0863">Zinc-finger</keyword>
<organism evidence="8 9">
    <name type="scientific">Saponaria officinalis</name>
    <name type="common">Common soapwort</name>
    <name type="synonym">Lychnis saponaria</name>
    <dbReference type="NCBI Taxonomy" id="3572"/>
    <lineage>
        <taxon>Eukaryota</taxon>
        <taxon>Viridiplantae</taxon>
        <taxon>Streptophyta</taxon>
        <taxon>Embryophyta</taxon>
        <taxon>Tracheophyta</taxon>
        <taxon>Spermatophyta</taxon>
        <taxon>Magnoliopsida</taxon>
        <taxon>eudicotyledons</taxon>
        <taxon>Gunneridae</taxon>
        <taxon>Pentapetalae</taxon>
        <taxon>Caryophyllales</taxon>
        <taxon>Caryophyllaceae</taxon>
        <taxon>Caryophylleae</taxon>
        <taxon>Saponaria</taxon>
    </lineage>
</organism>
<protein>
    <recommendedName>
        <fullName evidence="7">C2H2-type domain-containing protein</fullName>
    </recommendedName>
</protein>
<comment type="subcellular location">
    <subcellularLocation>
        <location evidence="1">Nucleus</location>
    </subcellularLocation>
</comment>
<dbReference type="SUPFAM" id="SSF57667">
    <property type="entry name" value="beta-beta-alpha zinc fingers"/>
    <property type="match status" value="1"/>
</dbReference>
<evidence type="ECO:0000256" key="6">
    <source>
        <dbReference type="PROSITE-ProRule" id="PRU00042"/>
    </source>
</evidence>
<dbReference type="GO" id="GO:0008270">
    <property type="term" value="F:zinc ion binding"/>
    <property type="evidence" value="ECO:0007669"/>
    <property type="project" value="UniProtKB-KW"/>
</dbReference>
<keyword evidence="9" id="KW-1185">Reference proteome</keyword>
<evidence type="ECO:0000256" key="1">
    <source>
        <dbReference type="ARBA" id="ARBA00004123"/>
    </source>
</evidence>
<dbReference type="PANTHER" id="PTHR47287">
    <property type="entry name" value="C2H2 AND C2HC ZINC FINGERS SUPERFAMILY PROTEIN"/>
    <property type="match status" value="1"/>
</dbReference>
<keyword evidence="4" id="KW-0862">Zinc</keyword>
<dbReference type="PROSITE" id="PS50157">
    <property type="entry name" value="ZINC_FINGER_C2H2_2"/>
    <property type="match status" value="1"/>
</dbReference>